<accession>A0A7Y0Q4N5</accession>
<evidence type="ECO:0000313" key="2">
    <source>
        <dbReference type="EMBL" id="NMP23419.1"/>
    </source>
</evidence>
<evidence type="ECO:0000313" key="3">
    <source>
        <dbReference type="Proteomes" id="UP000533476"/>
    </source>
</evidence>
<comment type="caution">
    <text evidence="2">The sequence shown here is derived from an EMBL/GenBank/DDBJ whole genome shotgun (WGS) entry which is preliminary data.</text>
</comment>
<dbReference type="Proteomes" id="UP000533476">
    <property type="component" value="Unassembled WGS sequence"/>
</dbReference>
<dbReference type="GO" id="GO:0003677">
    <property type="term" value="F:DNA binding"/>
    <property type="evidence" value="ECO:0007669"/>
    <property type="project" value="InterPro"/>
</dbReference>
<feature type="domain" description="HTH cro/C1-type" evidence="1">
    <location>
        <begin position="11"/>
        <end position="37"/>
    </location>
</feature>
<dbReference type="EMBL" id="JABBVZ010000051">
    <property type="protein sequence ID" value="NMP23419.1"/>
    <property type="molecule type" value="Genomic_DNA"/>
</dbReference>
<protein>
    <submittedName>
        <fullName evidence="2">Helix-turn-helix transcriptional regulator</fullName>
    </submittedName>
</protein>
<keyword evidence="3" id="KW-1185">Reference proteome</keyword>
<dbReference type="AlphaFoldDB" id="A0A7Y0Q4N5"/>
<proteinExistence type="predicted"/>
<dbReference type="RefSeq" id="WP_169100738.1">
    <property type="nucleotide sequence ID" value="NZ_JABBVZ010000051.1"/>
</dbReference>
<dbReference type="PROSITE" id="PS50943">
    <property type="entry name" value="HTH_CROC1"/>
    <property type="match status" value="1"/>
</dbReference>
<dbReference type="Gene3D" id="1.10.260.40">
    <property type="entry name" value="lambda repressor-like DNA-binding domains"/>
    <property type="match status" value="1"/>
</dbReference>
<gene>
    <name evidence="2" type="ORF">HIJ39_13820</name>
</gene>
<dbReference type="SUPFAM" id="SSF47413">
    <property type="entry name" value="lambda repressor-like DNA-binding domains"/>
    <property type="match status" value="1"/>
</dbReference>
<dbReference type="Pfam" id="PF01381">
    <property type="entry name" value="HTH_3"/>
    <property type="match status" value="1"/>
</dbReference>
<organism evidence="2 3">
    <name type="scientific">Sulfobacillus harzensis</name>
    <dbReference type="NCBI Taxonomy" id="2729629"/>
    <lineage>
        <taxon>Bacteria</taxon>
        <taxon>Bacillati</taxon>
        <taxon>Bacillota</taxon>
        <taxon>Clostridia</taxon>
        <taxon>Eubacteriales</taxon>
        <taxon>Clostridiales Family XVII. Incertae Sedis</taxon>
        <taxon>Sulfobacillus</taxon>
    </lineage>
</organism>
<reference evidence="2 3" key="1">
    <citation type="submission" date="2020-04" db="EMBL/GenBank/DDBJ databases">
        <authorList>
            <person name="Zhang R."/>
            <person name="Schippers A."/>
        </authorList>
    </citation>
    <scope>NUCLEOTIDE SEQUENCE [LARGE SCALE GENOMIC DNA]</scope>
    <source>
        <strain evidence="2 3">DSM 109850</strain>
    </source>
</reference>
<name>A0A7Y0Q4N5_9FIRM</name>
<dbReference type="InterPro" id="IPR010982">
    <property type="entry name" value="Lambda_DNA-bd_dom_sf"/>
</dbReference>
<dbReference type="CDD" id="cd00093">
    <property type="entry name" value="HTH_XRE"/>
    <property type="match status" value="1"/>
</dbReference>
<sequence length="48" mass="5332">MGVRGATVFTYEKGTVRPSVITLYRLAKVLDCSPTLLLEDFVSPNEED</sequence>
<evidence type="ECO:0000259" key="1">
    <source>
        <dbReference type="PROSITE" id="PS50943"/>
    </source>
</evidence>
<dbReference type="InterPro" id="IPR001387">
    <property type="entry name" value="Cro/C1-type_HTH"/>
</dbReference>